<name>A0ABY6DFD0_9RHOB</name>
<protein>
    <submittedName>
        <fullName evidence="1">Uncharacterized protein</fullName>
    </submittedName>
</protein>
<sequence>MFQHIMVPVNLAEKDALARAIEVSCDLAKLYGAPLTMVREP</sequence>
<dbReference type="EMBL" id="CP106738">
    <property type="protein sequence ID" value="UXX84846.1"/>
    <property type="molecule type" value="Genomic_DNA"/>
</dbReference>
<dbReference type="Proteomes" id="UP001064087">
    <property type="component" value="Chromosome"/>
</dbReference>
<organism evidence="1 2">
    <name type="scientific">Roseovarius pelagicus</name>
    <dbReference type="NCBI Taxonomy" id="2980108"/>
    <lineage>
        <taxon>Bacteria</taxon>
        <taxon>Pseudomonadati</taxon>
        <taxon>Pseudomonadota</taxon>
        <taxon>Alphaproteobacteria</taxon>
        <taxon>Rhodobacterales</taxon>
        <taxon>Roseobacteraceae</taxon>
        <taxon>Roseovarius</taxon>
    </lineage>
</organism>
<reference evidence="1" key="1">
    <citation type="submission" date="2022-10" db="EMBL/GenBank/DDBJ databases">
        <title>Roseovarius pelagicus sp. nov., isolated from Arctic seawater.</title>
        <authorList>
            <person name="Hong Y.W."/>
            <person name="Hwang C.Y."/>
        </authorList>
    </citation>
    <scope>NUCLEOTIDE SEQUENCE</scope>
    <source>
        <strain evidence="1">HL-MP18</strain>
    </source>
</reference>
<evidence type="ECO:0000313" key="2">
    <source>
        <dbReference type="Proteomes" id="UP001064087"/>
    </source>
</evidence>
<evidence type="ECO:0000313" key="1">
    <source>
        <dbReference type="EMBL" id="UXX84846.1"/>
    </source>
</evidence>
<keyword evidence="2" id="KW-1185">Reference proteome</keyword>
<accession>A0ABY6DFD0</accession>
<proteinExistence type="predicted"/>
<dbReference type="RefSeq" id="WP_263048951.1">
    <property type="nucleotide sequence ID" value="NZ_CP106738.1"/>
</dbReference>
<gene>
    <name evidence="1" type="ORF">N7U68_09490</name>
</gene>